<dbReference type="Gene3D" id="3.90.1530.10">
    <property type="entry name" value="Conserved hypothetical protein from pyrococcus furiosus pfu- 392566-001, ParB domain"/>
    <property type="match status" value="1"/>
</dbReference>
<evidence type="ECO:0000259" key="1">
    <source>
        <dbReference type="SMART" id="SM00470"/>
    </source>
</evidence>
<comment type="caution">
    <text evidence="2">The sequence shown here is derived from an EMBL/GenBank/DDBJ whole genome shotgun (WGS) entry which is preliminary data.</text>
</comment>
<evidence type="ECO:0000313" key="3">
    <source>
        <dbReference type="Proteomes" id="UP001596512"/>
    </source>
</evidence>
<keyword evidence="3" id="KW-1185">Reference proteome</keyword>
<dbReference type="SUPFAM" id="SSF110849">
    <property type="entry name" value="ParB/Sulfiredoxin"/>
    <property type="match status" value="1"/>
</dbReference>
<reference evidence="3" key="1">
    <citation type="journal article" date="2019" name="Int. J. Syst. Evol. Microbiol.">
        <title>The Global Catalogue of Microorganisms (GCM) 10K type strain sequencing project: providing services to taxonomists for standard genome sequencing and annotation.</title>
        <authorList>
            <consortium name="The Broad Institute Genomics Platform"/>
            <consortium name="The Broad Institute Genome Sequencing Center for Infectious Disease"/>
            <person name="Wu L."/>
            <person name="Ma J."/>
        </authorList>
    </citation>
    <scope>NUCLEOTIDE SEQUENCE [LARGE SCALE GENOMIC DNA]</scope>
    <source>
        <strain evidence="3">JCM 17695</strain>
    </source>
</reference>
<gene>
    <name evidence="2" type="ORF">ACFQV2_16305</name>
</gene>
<evidence type="ECO:0000313" key="2">
    <source>
        <dbReference type="EMBL" id="MFC7614843.1"/>
    </source>
</evidence>
<dbReference type="SMART" id="SM00470">
    <property type="entry name" value="ParB"/>
    <property type="match status" value="1"/>
</dbReference>
<organism evidence="2 3">
    <name type="scientific">Actinokineospora soli</name>
    <dbReference type="NCBI Taxonomy" id="1048753"/>
    <lineage>
        <taxon>Bacteria</taxon>
        <taxon>Bacillati</taxon>
        <taxon>Actinomycetota</taxon>
        <taxon>Actinomycetes</taxon>
        <taxon>Pseudonocardiales</taxon>
        <taxon>Pseudonocardiaceae</taxon>
        <taxon>Actinokineospora</taxon>
    </lineage>
</organism>
<sequence length="299" mass="32088">MLDFAARPDTGPVVRLAVADLLTSRSPRAAGEDPEHVRRLADSLADLPPIVVHRATLRVVDGRHRLRAAILRGEDEIAARLFDGDETDAFLFSVRANTTHGLPLSTADRKAAAARIVADRPQWSDRLVASVVGLAPATVAEVRRRQAGPQPLARVGRDGRVRPVDPAARRRAARDLMLAQPQLSLRQVAHRAGISPETARAVRATLAVSDSGPAPASAPVPPADDAAALVHALRSDPSLRFSETGRTLLRLLDAGAMSTERWAAIGATVPPHCRDAIARAAMEASRGWRQFAERLARET</sequence>
<protein>
    <submittedName>
        <fullName evidence="2">ParB/RepB/Spo0J family partition protein</fullName>
    </submittedName>
</protein>
<dbReference type="InterPro" id="IPR036086">
    <property type="entry name" value="ParB/Sulfiredoxin_sf"/>
</dbReference>
<dbReference type="EMBL" id="JBHTEY010000004">
    <property type="protein sequence ID" value="MFC7614843.1"/>
    <property type="molecule type" value="Genomic_DNA"/>
</dbReference>
<dbReference type="Proteomes" id="UP001596512">
    <property type="component" value="Unassembled WGS sequence"/>
</dbReference>
<proteinExistence type="predicted"/>
<accession>A0ABW2TNP6</accession>
<dbReference type="InterPro" id="IPR003115">
    <property type="entry name" value="ParB_N"/>
</dbReference>
<feature type="domain" description="ParB-like N-terminal" evidence="1">
    <location>
        <begin position="14"/>
        <end position="98"/>
    </location>
</feature>
<name>A0ABW2TNP6_9PSEU</name>